<dbReference type="Pfam" id="PF08494">
    <property type="entry name" value="DEAD_assoc"/>
    <property type="match status" value="1"/>
</dbReference>
<dbReference type="GO" id="GO:0005524">
    <property type="term" value="F:ATP binding"/>
    <property type="evidence" value="ECO:0007669"/>
    <property type="project" value="UniProtKB-KW"/>
</dbReference>
<evidence type="ECO:0000256" key="8">
    <source>
        <dbReference type="ARBA" id="ARBA00023235"/>
    </source>
</evidence>
<evidence type="ECO:0000259" key="11">
    <source>
        <dbReference type="PROSITE" id="PS51194"/>
    </source>
</evidence>
<keyword evidence="8" id="KW-0413">Isomerase</keyword>
<dbReference type="InterPro" id="IPR045628">
    <property type="entry name" value="Lhr_WH_dom"/>
</dbReference>
<evidence type="ECO:0000256" key="2">
    <source>
        <dbReference type="ARBA" id="ARBA00022763"/>
    </source>
</evidence>
<dbReference type="PROSITE" id="PS51194">
    <property type="entry name" value="HELICASE_CTER"/>
    <property type="match status" value="1"/>
</dbReference>
<name>A0A517P4N1_9PLAN</name>
<keyword evidence="7" id="KW-0234">DNA repair</keyword>
<dbReference type="PANTHER" id="PTHR47962:SF3">
    <property type="entry name" value="LARGE ATP-DEPENDENT HELICASE-RELATED PROTEIN"/>
    <property type="match status" value="1"/>
</dbReference>
<dbReference type="EC" id="3.6.4.13" evidence="12"/>
<evidence type="ECO:0000256" key="3">
    <source>
        <dbReference type="ARBA" id="ARBA00022801"/>
    </source>
</evidence>
<proteinExistence type="inferred from homology"/>
<evidence type="ECO:0000256" key="6">
    <source>
        <dbReference type="ARBA" id="ARBA00023125"/>
    </source>
</evidence>
<dbReference type="InterPro" id="IPR013701">
    <property type="entry name" value="Lhr-like_DEAD/DEAH_assoc"/>
</dbReference>
<dbReference type="Pfam" id="PF19306">
    <property type="entry name" value="WHD_Lhr"/>
    <property type="match status" value="1"/>
</dbReference>
<dbReference type="SMART" id="SM00490">
    <property type="entry name" value="HELICc"/>
    <property type="match status" value="1"/>
</dbReference>
<dbReference type="InterPro" id="IPR001650">
    <property type="entry name" value="Helicase_C-like"/>
</dbReference>
<dbReference type="OrthoDB" id="9774462at2"/>
<evidence type="ECO:0000313" key="12">
    <source>
        <dbReference type="EMBL" id="QDT14348.1"/>
    </source>
</evidence>
<protein>
    <submittedName>
        <fullName evidence="12">ATP-dependent RNA helicase RhlE</fullName>
        <ecNumber evidence="12">3.6.4.13</ecNumber>
    </submittedName>
</protein>
<keyword evidence="1" id="KW-0547">Nucleotide-binding</keyword>
<dbReference type="Proteomes" id="UP000318741">
    <property type="component" value="Chromosome"/>
</dbReference>
<comment type="similarity">
    <text evidence="9">Belongs to the Lhr helicase family. Lhr-Core subfamily.</text>
</comment>
<dbReference type="SUPFAM" id="SSF52540">
    <property type="entry name" value="P-loop containing nucleoside triphosphate hydrolases"/>
    <property type="match status" value="1"/>
</dbReference>
<keyword evidence="13" id="KW-1185">Reference proteome</keyword>
<dbReference type="Pfam" id="PF00271">
    <property type="entry name" value="Helicase_C"/>
    <property type="match status" value="1"/>
</dbReference>
<evidence type="ECO:0000259" key="10">
    <source>
        <dbReference type="PROSITE" id="PS51192"/>
    </source>
</evidence>
<dbReference type="GO" id="GO:0003677">
    <property type="term" value="F:DNA binding"/>
    <property type="evidence" value="ECO:0007669"/>
    <property type="project" value="UniProtKB-KW"/>
</dbReference>
<dbReference type="SMART" id="SM00487">
    <property type="entry name" value="DEXDc"/>
    <property type="match status" value="1"/>
</dbReference>
<keyword evidence="2" id="KW-0227">DNA damage</keyword>
<evidence type="ECO:0000256" key="4">
    <source>
        <dbReference type="ARBA" id="ARBA00022806"/>
    </source>
</evidence>
<dbReference type="Gene3D" id="3.40.50.300">
    <property type="entry name" value="P-loop containing nucleotide triphosphate hydrolases"/>
    <property type="match status" value="2"/>
</dbReference>
<keyword evidence="6" id="KW-0238">DNA-binding</keyword>
<keyword evidence="5" id="KW-0067">ATP-binding</keyword>
<dbReference type="Pfam" id="PF00270">
    <property type="entry name" value="DEAD"/>
    <property type="match status" value="1"/>
</dbReference>
<evidence type="ECO:0000256" key="9">
    <source>
        <dbReference type="ARBA" id="ARBA00093467"/>
    </source>
</evidence>
<evidence type="ECO:0000256" key="7">
    <source>
        <dbReference type="ARBA" id="ARBA00023204"/>
    </source>
</evidence>
<reference evidence="12 13" key="1">
    <citation type="submission" date="2019-02" db="EMBL/GenBank/DDBJ databases">
        <title>Deep-cultivation of Planctomycetes and their phenomic and genomic characterization uncovers novel biology.</title>
        <authorList>
            <person name="Wiegand S."/>
            <person name="Jogler M."/>
            <person name="Boedeker C."/>
            <person name="Pinto D."/>
            <person name="Vollmers J."/>
            <person name="Rivas-Marin E."/>
            <person name="Kohn T."/>
            <person name="Peeters S.H."/>
            <person name="Heuer A."/>
            <person name="Rast P."/>
            <person name="Oberbeckmann S."/>
            <person name="Bunk B."/>
            <person name="Jeske O."/>
            <person name="Meyerdierks A."/>
            <person name="Storesund J.E."/>
            <person name="Kallscheuer N."/>
            <person name="Luecker S."/>
            <person name="Lage O.M."/>
            <person name="Pohl T."/>
            <person name="Merkel B.J."/>
            <person name="Hornburger P."/>
            <person name="Mueller R.-W."/>
            <person name="Bruemmer F."/>
            <person name="Labrenz M."/>
            <person name="Spormann A.M."/>
            <person name="Op den Camp H."/>
            <person name="Overmann J."/>
            <person name="Amann R."/>
            <person name="Jetten M.S.M."/>
            <person name="Mascher T."/>
            <person name="Medema M.H."/>
            <person name="Devos D.P."/>
            <person name="Kaster A.-K."/>
            <person name="Ovreas L."/>
            <person name="Rohde M."/>
            <person name="Galperin M.Y."/>
            <person name="Jogler C."/>
        </authorList>
    </citation>
    <scope>NUCLEOTIDE SEQUENCE [LARGE SCALE GENOMIC DNA]</scope>
    <source>
        <strain evidence="12 13">CA12</strain>
    </source>
</reference>
<sequence length="836" mass="92498">MTDAPSRAAVARAKRAVRGWFESTVRSPFRFQTQAWNAYANGESGLIHATTGTGKTLAAWLGPVIDGLARGEIRDPAKAGETETKRRRRSPPLRVLWITPLRALAGDTEHSLRVPLDALGLNWSLESRTGDTASKIRSRQTKRLPTALLTTPESLSLALARTDCVEQFAHLECVIVDEWHELLGSKRGSQTELCLARLRRWRPFLKTWGLSATLGNIDEAAETLLGADAEIPTVISGGRRKKYAVDSILPETVERFPWSGHLGLKQLDQVLPIVEGAASSILFTNTRSQTELWYQALLKARPDWAGRIALHHGSLGKESRRWVEAGLKNGELKCVVSTSSLDLGVDFAPVERVLQVGSPKGVARLLQRAGRSGHAPGQTSRVTCVPTHALELVEVAAARAAMEAGAIEARTPPRKPLDVLVQHAVTIALGTGFRRDELLEEIRTASSFAAVTDAEWDWCLDFITRGGEALRNYPEYSRVALREGEYRVEDKTVARRHRMSIGTIASDAAVEVRFLKGARLGMVEEAFVSRLKPGDKFLFAGRPLELVKVFEMKAWVRKAKGVTGAVPRWSGGRMPLSSELAAAVRSKLEEARDGNDRGPEMTAVRPILDLQQRWSHLPGRDEFLIERTKTRDGHHLFFFPFAGRQVHEGLGALWALRLSRKVSTTFAVAVNDYGVELLSPVPAPLEAALKDGLLSPERLREDVAESLNAVEMAKRQFREIARVAGLVFTGYPGAGKSAKQMQASSGLLYDVFQNYDPGNLLFKQATEEVLDRQLDAARLEETLNRLGRARLILNECRRPTPLAFPLLVDRMRERVSSEKLSDRVKRMTLQLERAAG</sequence>
<dbReference type="InterPro" id="IPR014001">
    <property type="entry name" value="Helicase_ATP-bd"/>
</dbReference>
<evidence type="ECO:0000256" key="5">
    <source>
        <dbReference type="ARBA" id="ARBA00022840"/>
    </source>
</evidence>
<evidence type="ECO:0000313" key="13">
    <source>
        <dbReference type="Proteomes" id="UP000318741"/>
    </source>
</evidence>
<dbReference type="CDD" id="cd18796">
    <property type="entry name" value="SF2_C_LHR"/>
    <property type="match status" value="1"/>
</dbReference>
<dbReference type="KEGG" id="acaf:CA12_04210"/>
<evidence type="ECO:0000256" key="1">
    <source>
        <dbReference type="ARBA" id="ARBA00022741"/>
    </source>
</evidence>
<organism evidence="12 13">
    <name type="scientific">Alienimonas californiensis</name>
    <dbReference type="NCBI Taxonomy" id="2527989"/>
    <lineage>
        <taxon>Bacteria</taxon>
        <taxon>Pseudomonadati</taxon>
        <taxon>Planctomycetota</taxon>
        <taxon>Planctomycetia</taxon>
        <taxon>Planctomycetales</taxon>
        <taxon>Planctomycetaceae</taxon>
        <taxon>Alienimonas</taxon>
    </lineage>
</organism>
<feature type="domain" description="Helicase C-terminal" evidence="11">
    <location>
        <begin position="266"/>
        <end position="420"/>
    </location>
</feature>
<keyword evidence="3 12" id="KW-0378">Hydrolase</keyword>
<dbReference type="InterPro" id="IPR052511">
    <property type="entry name" value="ATP-dep_Helicase"/>
</dbReference>
<dbReference type="GO" id="GO:0003724">
    <property type="term" value="F:RNA helicase activity"/>
    <property type="evidence" value="ECO:0007669"/>
    <property type="project" value="UniProtKB-EC"/>
</dbReference>
<dbReference type="PIRSF" id="PIRSF037307">
    <property type="entry name" value="Lhr-like_helic_prd"/>
    <property type="match status" value="1"/>
</dbReference>
<dbReference type="InterPro" id="IPR027417">
    <property type="entry name" value="P-loop_NTPase"/>
</dbReference>
<dbReference type="AlphaFoldDB" id="A0A517P4N1"/>
<dbReference type="PROSITE" id="PS51192">
    <property type="entry name" value="HELICASE_ATP_BIND_1"/>
    <property type="match status" value="1"/>
</dbReference>
<feature type="domain" description="Helicase ATP-binding" evidence="10">
    <location>
        <begin position="36"/>
        <end position="232"/>
    </location>
</feature>
<dbReference type="InterPro" id="IPR026362">
    <property type="entry name" value="DEXH_lig_assoc"/>
</dbReference>
<dbReference type="PANTHER" id="PTHR47962">
    <property type="entry name" value="ATP-DEPENDENT HELICASE LHR-RELATED-RELATED"/>
    <property type="match status" value="1"/>
</dbReference>
<dbReference type="GO" id="GO:0016887">
    <property type="term" value="F:ATP hydrolysis activity"/>
    <property type="evidence" value="ECO:0007669"/>
    <property type="project" value="TreeGrafter"/>
</dbReference>
<dbReference type="GO" id="GO:0006281">
    <property type="term" value="P:DNA repair"/>
    <property type="evidence" value="ECO:0007669"/>
    <property type="project" value="UniProtKB-KW"/>
</dbReference>
<dbReference type="RefSeq" id="WP_145357101.1">
    <property type="nucleotide sequence ID" value="NZ_CP036265.1"/>
</dbReference>
<dbReference type="NCBIfam" id="TIGR04121">
    <property type="entry name" value="DEXH_lig_assoc"/>
    <property type="match status" value="1"/>
</dbReference>
<dbReference type="InterPro" id="IPR011545">
    <property type="entry name" value="DEAD/DEAH_box_helicase_dom"/>
</dbReference>
<keyword evidence="4 12" id="KW-0347">Helicase</keyword>
<accession>A0A517P4N1</accession>
<dbReference type="EMBL" id="CP036265">
    <property type="protein sequence ID" value="QDT14348.1"/>
    <property type="molecule type" value="Genomic_DNA"/>
</dbReference>
<dbReference type="InterPro" id="IPR017170">
    <property type="entry name" value="Lhr-like"/>
</dbReference>
<gene>
    <name evidence="12" type="primary">rhlE</name>
    <name evidence="12" type="ORF">CA12_04210</name>
</gene>